<dbReference type="Gene3D" id="3.40.50.80">
    <property type="entry name" value="Nucleotide-binding domain of ferredoxin-NADP reductase (FNR) module"/>
    <property type="match status" value="1"/>
</dbReference>
<dbReference type="EC" id="1.6.2.4" evidence="16"/>
<comment type="cofactor">
    <cofactor evidence="16">
        <name>FAD</name>
        <dbReference type="ChEBI" id="CHEBI:57692"/>
    </cofactor>
    <cofactor evidence="16">
        <name>FMN</name>
        <dbReference type="ChEBI" id="CHEBI:58210"/>
    </cofactor>
</comment>
<dbReference type="InterPro" id="IPR039261">
    <property type="entry name" value="FNR_nucleotide-bd"/>
</dbReference>
<dbReference type="PROSITE" id="PS00086">
    <property type="entry name" value="CYTOCHROME_P450"/>
    <property type="match status" value="1"/>
</dbReference>
<feature type="domain" description="Flavodoxin-like" evidence="19">
    <location>
        <begin position="536"/>
        <end position="681"/>
    </location>
</feature>
<dbReference type="InParanoid" id="A0A136IPY7"/>
<dbReference type="InterPro" id="IPR003097">
    <property type="entry name" value="CysJ-like_FAD-binding"/>
</dbReference>
<evidence type="ECO:0000256" key="12">
    <source>
        <dbReference type="ARBA" id="ARBA00023004"/>
    </source>
</evidence>
<evidence type="ECO:0000256" key="10">
    <source>
        <dbReference type="ARBA" id="ARBA00022982"/>
    </source>
</evidence>
<dbReference type="EC" id="1.14.14.1" evidence="16"/>
<evidence type="ECO:0000256" key="8">
    <source>
        <dbReference type="ARBA" id="ARBA00022827"/>
    </source>
</evidence>
<evidence type="ECO:0000256" key="3">
    <source>
        <dbReference type="ARBA" id="ARBA00022448"/>
    </source>
</evidence>
<evidence type="ECO:0000256" key="16">
    <source>
        <dbReference type="PIRNR" id="PIRNR000209"/>
    </source>
</evidence>
<dbReference type="FunFam" id="2.40.30.10:FF:000198">
    <property type="entry name" value="Bifunctional cytochrome P450/NADPH--P450 reductase"/>
    <property type="match status" value="1"/>
</dbReference>
<evidence type="ECO:0000256" key="5">
    <source>
        <dbReference type="ARBA" id="ARBA00022630"/>
    </source>
</evidence>
<comment type="similarity">
    <text evidence="2 16">In the N-terminal section; belongs to the cytochrome P450 family.</text>
</comment>
<feature type="compositionally biased region" description="Basic and acidic residues" evidence="18">
    <location>
        <begin position="1"/>
        <end position="11"/>
    </location>
</feature>
<evidence type="ECO:0000256" key="6">
    <source>
        <dbReference type="ARBA" id="ARBA00022643"/>
    </source>
</evidence>
<keyword evidence="6 16" id="KW-0288">FMN</keyword>
<protein>
    <recommendedName>
        <fullName evidence="16">Bifunctional cytochrome P450/NADPH--P450 reductase</fullName>
    </recommendedName>
    <domain>
        <recommendedName>
            <fullName evidence="16">Cytochrome P450</fullName>
            <ecNumber evidence="16">1.14.14.1</ecNumber>
        </recommendedName>
    </domain>
    <domain>
        <recommendedName>
            <fullName evidence="16">NADPH--cytochrome P450 reductase</fullName>
            <ecNumber evidence="16">1.6.2.4</ecNumber>
        </recommendedName>
    </domain>
</protein>
<feature type="binding site" description="axial binding residue" evidence="17">
    <location>
        <position position="439"/>
    </location>
    <ligand>
        <name>heme</name>
        <dbReference type="ChEBI" id="CHEBI:30413"/>
    </ligand>
    <ligandPart>
        <name>Fe</name>
        <dbReference type="ChEBI" id="CHEBI:18248"/>
    </ligandPart>
</feature>
<dbReference type="OrthoDB" id="1470350at2759"/>
<keyword evidence="3 16" id="KW-0813">Transport</keyword>
<comment type="cofactor">
    <cofactor evidence="1 16 17">
        <name>heme</name>
        <dbReference type="ChEBI" id="CHEBI:30413"/>
    </cofactor>
</comment>
<dbReference type="SUPFAM" id="SSF52343">
    <property type="entry name" value="Ferredoxin reductase-like, C-terminal NADP-linked domain"/>
    <property type="match status" value="1"/>
</dbReference>
<dbReference type="SUPFAM" id="SSF63380">
    <property type="entry name" value="Riboflavin synthase domain-like"/>
    <property type="match status" value="1"/>
</dbReference>
<evidence type="ECO:0000313" key="22">
    <source>
        <dbReference type="Proteomes" id="UP000070501"/>
    </source>
</evidence>
<reference evidence="22" key="1">
    <citation type="submission" date="2016-02" db="EMBL/GenBank/DDBJ databases">
        <title>Draft genome sequence of Microdochium bolleyi, a fungal endophyte of beachgrass.</title>
        <authorList>
            <consortium name="DOE Joint Genome Institute"/>
            <person name="David A.S."/>
            <person name="May G."/>
            <person name="Haridas S."/>
            <person name="Lim J."/>
            <person name="Wang M."/>
            <person name="Labutti K."/>
            <person name="Lipzen A."/>
            <person name="Barry K."/>
            <person name="Grigoriev I.V."/>
        </authorList>
    </citation>
    <scope>NUCLEOTIDE SEQUENCE [LARGE SCALE GENOMIC DNA]</scope>
    <source>
        <strain evidence="22">J235TASD1</strain>
    </source>
</reference>
<feature type="domain" description="FAD-binding FR-type" evidence="20">
    <location>
        <begin position="717"/>
        <end position="952"/>
    </location>
</feature>
<evidence type="ECO:0000256" key="9">
    <source>
        <dbReference type="ARBA" id="ARBA00022857"/>
    </source>
</evidence>
<dbReference type="GO" id="GO:0005506">
    <property type="term" value="F:iron ion binding"/>
    <property type="evidence" value="ECO:0007669"/>
    <property type="project" value="UniProtKB-UniRule"/>
</dbReference>
<keyword evidence="4 16" id="KW-0349">Heme</keyword>
<dbReference type="InterPro" id="IPR001128">
    <property type="entry name" value="Cyt_P450"/>
</dbReference>
<keyword evidence="22" id="KW-1185">Reference proteome</keyword>
<dbReference type="InterPro" id="IPR036396">
    <property type="entry name" value="Cyt_P450_sf"/>
</dbReference>
<evidence type="ECO:0000256" key="2">
    <source>
        <dbReference type="ARBA" id="ARBA00010018"/>
    </source>
</evidence>
<dbReference type="AlphaFoldDB" id="A0A136IPY7"/>
<evidence type="ECO:0000256" key="1">
    <source>
        <dbReference type="ARBA" id="ARBA00001971"/>
    </source>
</evidence>
<dbReference type="CDD" id="cd06206">
    <property type="entry name" value="bifunctional_CYPOR"/>
    <property type="match status" value="1"/>
</dbReference>
<keyword evidence="12 16" id="KW-0408">Iron</keyword>
<dbReference type="SUPFAM" id="SSF52218">
    <property type="entry name" value="Flavoproteins"/>
    <property type="match status" value="1"/>
</dbReference>
<evidence type="ECO:0000256" key="18">
    <source>
        <dbReference type="SAM" id="MobiDB-lite"/>
    </source>
</evidence>
<accession>A0A136IPY7</accession>
<evidence type="ECO:0000313" key="21">
    <source>
        <dbReference type="EMBL" id="KXJ86960.1"/>
    </source>
</evidence>
<comment type="catalytic activity">
    <reaction evidence="14 16">
        <text>an organic molecule + reduced [NADPH--hemoprotein reductase] + O2 = an alcohol + oxidized [NADPH--hemoprotein reductase] + H2O + H(+)</text>
        <dbReference type="Rhea" id="RHEA:17149"/>
        <dbReference type="Rhea" id="RHEA-COMP:11964"/>
        <dbReference type="Rhea" id="RHEA-COMP:11965"/>
        <dbReference type="ChEBI" id="CHEBI:15377"/>
        <dbReference type="ChEBI" id="CHEBI:15378"/>
        <dbReference type="ChEBI" id="CHEBI:15379"/>
        <dbReference type="ChEBI" id="CHEBI:30879"/>
        <dbReference type="ChEBI" id="CHEBI:57618"/>
        <dbReference type="ChEBI" id="CHEBI:58210"/>
        <dbReference type="ChEBI" id="CHEBI:142491"/>
        <dbReference type="EC" id="1.14.14.1"/>
    </reaction>
</comment>
<dbReference type="Proteomes" id="UP000070501">
    <property type="component" value="Unassembled WGS sequence"/>
</dbReference>
<dbReference type="GO" id="GO:0005829">
    <property type="term" value="C:cytosol"/>
    <property type="evidence" value="ECO:0007669"/>
    <property type="project" value="TreeGrafter"/>
</dbReference>
<dbReference type="PROSITE" id="PS51384">
    <property type="entry name" value="FAD_FR"/>
    <property type="match status" value="1"/>
</dbReference>
<gene>
    <name evidence="21" type="ORF">Micbo1qcDRAFT_125545</name>
</gene>
<dbReference type="Pfam" id="PF00067">
    <property type="entry name" value="p450"/>
    <property type="match status" value="1"/>
</dbReference>
<keyword evidence="10 16" id="KW-0249">Electron transport</keyword>
<dbReference type="InterPro" id="IPR017938">
    <property type="entry name" value="Riboflavin_synthase-like_b-brl"/>
</dbReference>
<dbReference type="PRINTS" id="PR00371">
    <property type="entry name" value="FPNCR"/>
</dbReference>
<dbReference type="Pfam" id="PF00175">
    <property type="entry name" value="NAD_binding_1"/>
    <property type="match status" value="1"/>
</dbReference>
<dbReference type="Pfam" id="PF00258">
    <property type="entry name" value="Flavodoxin_1"/>
    <property type="match status" value="1"/>
</dbReference>
<proteinExistence type="inferred from homology"/>
<organism evidence="21 22">
    <name type="scientific">Microdochium bolleyi</name>
    <dbReference type="NCBI Taxonomy" id="196109"/>
    <lineage>
        <taxon>Eukaryota</taxon>
        <taxon>Fungi</taxon>
        <taxon>Dikarya</taxon>
        <taxon>Ascomycota</taxon>
        <taxon>Pezizomycotina</taxon>
        <taxon>Sordariomycetes</taxon>
        <taxon>Xylariomycetidae</taxon>
        <taxon>Xylariales</taxon>
        <taxon>Microdochiaceae</taxon>
        <taxon>Microdochium</taxon>
    </lineage>
</organism>
<sequence length="1122" mass="123340">MAVDHQTHSNTDKGGNATATKDDASSGKPRGGLQRIPQPTMTPVVGNLTSVDVNDPVRSFSQLAARYGLIYKLSILGLDLVVLSDWKLVNEACDDSRFRKSIKGELEELRNVVHDGLFTSKGEEEENWGVAHRILVSAFGPLAIRGMFDEMHEVVSQLVLKWARQGPTARIDAGEDLTRLTLDTVALTSMGYRFNSYYQSDMHPFITAMYEVLEEAGKKGTRFLPSVFYTSETKKYHKNIALLRGTAREVIEERKANPDGFKGRKDLLTAMTEGVDIKTGRRMTEESVIDNLITFLVAGHETTAATLQFTMYNLLKNPEKYQKVQEEIDSVVGTGPISLDHVSKLKYLDACIRETLRLSAPIWGFAREADQNEVLGGKYQVKKGEQILCLISRSHRDPEVWGPDAEEFVPERMLDGGFERTQAAFPHSWSPFGTGMRSCIGRAFAWQEMLLAYAALLQNLSFVMDNPAYTLQTQTSLTIRPKGFYIRAIPRGGLTPLQLEARLVGAAGDGSGVTTKPAAATSTDAISSMAEIGQRMAIYYGSNSGTCEFMARRLGKDAADRGFAASIEPLDMAKGALSKGGDVPVVIVASSYEGQATHNAGHFVQWVESLEDNGPSELEGVTYAVFGCGHSDWAKTYQRIPRLLDTQLSKFGGHRLVPMGETDAKVRDMFSDFETWQDDKLWPAIQAKLNITVGQNEMAGQGLKVAFSTPRTSILRPDVREGLVVGARSLTTPDTGSNEGGEEKRHLEVQLPTGWTYTAGDYLAVLPHNPKPTVARAMRRLHMAWDAHATIEAAGTTTLPTNTSLPVSEILSSYVELSQVATRKDVTTLSKLVNDADVKAVLENMAGGGFDEQVRAKQLSVLGILEAFPALMVPFHVFLSLLPPMRIRQYSISSSPLASPGLASLTYNVIDRPATSGSGRHIGVASSYLAALQEGDKVQVSVRSAAKGFHLPLEPHRTPIICVAAGTGLAPFRAFVQERALMRESSGGGDAGARELAPAVLFYGCRDPSVDDLYRDEFDAWEAAGVVKVFRAYSRRPNEAEGCRYVQERLWRERALVGELWNADGRVYVCGASRIVEGVKDAMVRILQSEHEKRGESPMSFEQGLELFEKHQSERFVRDVFD</sequence>
<evidence type="ECO:0000256" key="11">
    <source>
        <dbReference type="ARBA" id="ARBA00023002"/>
    </source>
</evidence>
<dbReference type="PROSITE" id="PS50902">
    <property type="entry name" value="FLAVODOXIN_LIKE"/>
    <property type="match status" value="1"/>
</dbReference>
<dbReference type="InterPro" id="IPR001433">
    <property type="entry name" value="OxRdtase_FAD/NAD-bd"/>
</dbReference>
<dbReference type="InterPro" id="IPR017927">
    <property type="entry name" value="FAD-bd_FR_type"/>
</dbReference>
<evidence type="ECO:0000259" key="19">
    <source>
        <dbReference type="PROSITE" id="PS50902"/>
    </source>
</evidence>
<dbReference type="GO" id="GO:0070330">
    <property type="term" value="F:aromatase activity"/>
    <property type="evidence" value="ECO:0007669"/>
    <property type="project" value="UniProtKB-UniRule"/>
</dbReference>
<evidence type="ECO:0000256" key="15">
    <source>
        <dbReference type="ARBA" id="ARBA00049342"/>
    </source>
</evidence>
<dbReference type="InterPro" id="IPR001709">
    <property type="entry name" value="Flavoprot_Pyr_Nucl_cyt_Rdtase"/>
</dbReference>
<comment type="catalytic activity">
    <reaction evidence="15 16">
        <text>2 oxidized [cytochrome P450] + NADPH = 2 reduced [cytochrome P450] + NADP(+) + H(+)</text>
        <dbReference type="Rhea" id="RHEA:24040"/>
        <dbReference type="Rhea" id="RHEA-COMP:14627"/>
        <dbReference type="Rhea" id="RHEA-COMP:14628"/>
        <dbReference type="ChEBI" id="CHEBI:15378"/>
        <dbReference type="ChEBI" id="CHEBI:55376"/>
        <dbReference type="ChEBI" id="CHEBI:57783"/>
        <dbReference type="ChEBI" id="CHEBI:58349"/>
        <dbReference type="ChEBI" id="CHEBI:60344"/>
        <dbReference type="EC" id="1.6.2.4"/>
    </reaction>
</comment>
<evidence type="ECO:0000256" key="17">
    <source>
        <dbReference type="PIRSR" id="PIRSR000209-1"/>
    </source>
</evidence>
<evidence type="ECO:0000256" key="7">
    <source>
        <dbReference type="ARBA" id="ARBA00022723"/>
    </source>
</evidence>
<name>A0A136IPY7_9PEZI</name>
<dbReference type="GO" id="GO:0050660">
    <property type="term" value="F:flavin adenine dinucleotide binding"/>
    <property type="evidence" value="ECO:0007669"/>
    <property type="project" value="TreeGrafter"/>
</dbReference>
<evidence type="ECO:0000256" key="13">
    <source>
        <dbReference type="ARBA" id="ARBA00023033"/>
    </source>
</evidence>
<keyword evidence="9 16" id="KW-0521">NADP</keyword>
<dbReference type="GO" id="GO:0020037">
    <property type="term" value="F:heme binding"/>
    <property type="evidence" value="ECO:0007669"/>
    <property type="project" value="UniProtKB-UniRule"/>
</dbReference>
<keyword evidence="11 16" id="KW-0560">Oxidoreductase</keyword>
<dbReference type="InterPro" id="IPR001094">
    <property type="entry name" value="Flavdoxin-like"/>
</dbReference>
<dbReference type="EMBL" id="KQ964265">
    <property type="protein sequence ID" value="KXJ86960.1"/>
    <property type="molecule type" value="Genomic_DNA"/>
</dbReference>
<dbReference type="Gene3D" id="1.10.630.10">
    <property type="entry name" value="Cytochrome P450"/>
    <property type="match status" value="1"/>
</dbReference>
<keyword evidence="8 16" id="KW-0274">FAD</keyword>
<evidence type="ECO:0000259" key="20">
    <source>
        <dbReference type="PROSITE" id="PS51384"/>
    </source>
</evidence>
<dbReference type="Gene3D" id="2.40.30.10">
    <property type="entry name" value="Translation factors"/>
    <property type="match status" value="1"/>
</dbReference>
<dbReference type="InterPro" id="IPR023206">
    <property type="entry name" value="Bifunctional_P450_P450_red"/>
</dbReference>
<dbReference type="CDD" id="cd11068">
    <property type="entry name" value="CYP120A1"/>
    <property type="match status" value="1"/>
</dbReference>
<dbReference type="Pfam" id="PF00667">
    <property type="entry name" value="FAD_binding_1"/>
    <property type="match status" value="1"/>
</dbReference>
<dbReference type="Gene3D" id="3.40.50.360">
    <property type="match status" value="1"/>
</dbReference>
<dbReference type="GO" id="GO:0003958">
    <property type="term" value="F:NADPH-hemoprotein reductase activity"/>
    <property type="evidence" value="ECO:0007669"/>
    <property type="project" value="UniProtKB-UniRule"/>
</dbReference>
<dbReference type="Gene3D" id="1.20.990.10">
    <property type="entry name" value="NADPH-cytochrome p450 Reductase, Chain A, domain 3"/>
    <property type="match status" value="1"/>
</dbReference>
<keyword evidence="7 16" id="KW-0479">Metal-binding</keyword>
<dbReference type="InterPro" id="IPR023173">
    <property type="entry name" value="NADPH_Cyt_P450_Rdtase_alpha"/>
</dbReference>
<feature type="region of interest" description="Disordered" evidence="18">
    <location>
        <begin position="1"/>
        <end position="43"/>
    </location>
</feature>
<dbReference type="SUPFAM" id="SSF48264">
    <property type="entry name" value="Cytochrome P450"/>
    <property type="match status" value="1"/>
</dbReference>
<dbReference type="InterPro" id="IPR008254">
    <property type="entry name" value="Flavodoxin/NO_synth"/>
</dbReference>
<dbReference type="InterPro" id="IPR029039">
    <property type="entry name" value="Flavoprotein-like_sf"/>
</dbReference>
<dbReference type="GO" id="GO:0010181">
    <property type="term" value="F:FMN binding"/>
    <property type="evidence" value="ECO:0007669"/>
    <property type="project" value="UniProtKB-UniRule"/>
</dbReference>
<dbReference type="STRING" id="196109.A0A136IPY7"/>
<evidence type="ECO:0000256" key="14">
    <source>
        <dbReference type="ARBA" id="ARBA00047827"/>
    </source>
</evidence>
<keyword evidence="13 16" id="KW-0503">Monooxygenase</keyword>
<dbReference type="PIRSF" id="PIRSF000209">
    <property type="entry name" value="Bifunctional_P450_P450R"/>
    <property type="match status" value="1"/>
</dbReference>
<evidence type="ECO:0000256" key="4">
    <source>
        <dbReference type="ARBA" id="ARBA00022617"/>
    </source>
</evidence>
<dbReference type="PANTHER" id="PTHR19384:SF127">
    <property type="entry name" value="BIFUNCTIONAL CYTOCHROME P450_NADPH--P450 REDUCTASE"/>
    <property type="match status" value="1"/>
</dbReference>
<dbReference type="FunFam" id="1.10.630.10:FF:000040">
    <property type="entry name" value="Bifunctional cytochrome P450/NADPH--P450 reductase"/>
    <property type="match status" value="1"/>
</dbReference>
<keyword evidence="5 16" id="KW-0285">Flavoprotein</keyword>
<dbReference type="PANTHER" id="PTHR19384">
    <property type="entry name" value="NITRIC OXIDE SYNTHASE-RELATED"/>
    <property type="match status" value="1"/>
</dbReference>
<dbReference type="InterPro" id="IPR017972">
    <property type="entry name" value="Cyt_P450_CS"/>
</dbReference>
<dbReference type="PRINTS" id="PR00369">
    <property type="entry name" value="FLAVODOXIN"/>
</dbReference>